<evidence type="ECO:0000313" key="12">
    <source>
        <dbReference type="Proteomes" id="UP000270296"/>
    </source>
</evidence>
<dbReference type="InterPro" id="IPR004839">
    <property type="entry name" value="Aminotransferase_I/II_large"/>
</dbReference>
<name>A0A183IBW8_9BILA</name>
<dbReference type="GO" id="GO:0042853">
    <property type="term" value="P:L-alanine catabolic process"/>
    <property type="evidence" value="ECO:0007669"/>
    <property type="project" value="UniProtKB-UniPathway"/>
</dbReference>
<dbReference type="Gene3D" id="1.10.287.1970">
    <property type="match status" value="1"/>
</dbReference>
<dbReference type="InterPro" id="IPR045088">
    <property type="entry name" value="ALAT1/2-like"/>
</dbReference>
<evidence type="ECO:0000256" key="7">
    <source>
        <dbReference type="ARBA" id="ARBA00025785"/>
    </source>
</evidence>
<evidence type="ECO:0000259" key="10">
    <source>
        <dbReference type="Pfam" id="PF00155"/>
    </source>
</evidence>
<dbReference type="Pfam" id="PF00155">
    <property type="entry name" value="Aminotran_1_2"/>
    <property type="match status" value="1"/>
</dbReference>
<keyword evidence="12" id="KW-1185">Reference proteome</keyword>
<dbReference type="InterPro" id="IPR015422">
    <property type="entry name" value="PyrdxlP-dep_Trfase_small"/>
</dbReference>
<keyword evidence="5" id="KW-0663">Pyridoxal phosphate</keyword>
<dbReference type="GO" id="GO:0030170">
    <property type="term" value="F:pyridoxal phosphate binding"/>
    <property type="evidence" value="ECO:0007669"/>
    <property type="project" value="InterPro"/>
</dbReference>
<reference evidence="11 12" key="2">
    <citation type="submission" date="2018-11" db="EMBL/GenBank/DDBJ databases">
        <authorList>
            <consortium name="Pathogen Informatics"/>
        </authorList>
    </citation>
    <scope>NUCLEOTIDE SEQUENCE [LARGE SCALE GENOMIC DNA]</scope>
</reference>
<dbReference type="AlphaFoldDB" id="A0A183IBW8"/>
<protein>
    <recommendedName>
        <fullName evidence="8">alanine transaminase</fullName>
        <ecNumber evidence="8">2.6.1.2</ecNumber>
    </recommendedName>
</protein>
<dbReference type="PANTHER" id="PTHR11751:SF29">
    <property type="entry name" value="ALANINE TRANSAMINASE"/>
    <property type="match status" value="1"/>
</dbReference>
<dbReference type="SUPFAM" id="SSF53383">
    <property type="entry name" value="PLP-dependent transferases"/>
    <property type="match status" value="1"/>
</dbReference>
<comment type="pathway">
    <text evidence="6">Amino-acid degradation; L-alanine degradation via transaminase pathway; pyruvate from L-alanine: step 1/1.</text>
</comment>
<reference evidence="13" key="1">
    <citation type="submission" date="2016-06" db="UniProtKB">
        <authorList>
            <consortium name="WormBaseParasite"/>
        </authorList>
    </citation>
    <scope>IDENTIFICATION</scope>
</reference>
<dbReference type="FunFam" id="3.90.1150.10:FF:000010">
    <property type="entry name" value="Alanine aminotransferase 2"/>
    <property type="match status" value="1"/>
</dbReference>
<gene>
    <name evidence="11" type="ORF">SBAD_LOCUS1112</name>
</gene>
<evidence type="ECO:0000256" key="6">
    <source>
        <dbReference type="ARBA" id="ARBA00025708"/>
    </source>
</evidence>
<evidence type="ECO:0000313" key="13">
    <source>
        <dbReference type="WBParaSite" id="SBAD_0000114901-mRNA-1"/>
    </source>
</evidence>
<dbReference type="PANTHER" id="PTHR11751">
    <property type="entry name" value="ALANINE AMINOTRANSFERASE"/>
    <property type="match status" value="1"/>
</dbReference>
<dbReference type="Gene3D" id="3.40.640.10">
    <property type="entry name" value="Type I PLP-dependent aspartate aminotransferase-like (Major domain)"/>
    <property type="match status" value="1"/>
</dbReference>
<comment type="subunit">
    <text evidence="2">Homodimer.</text>
</comment>
<comment type="similarity">
    <text evidence="7">Belongs to the class-I pyridoxal-phosphate-dependent aminotransferase family. Alanine aminotransferase subfamily.</text>
</comment>
<accession>A0A183IBW8</accession>
<evidence type="ECO:0000256" key="1">
    <source>
        <dbReference type="ARBA" id="ARBA00001933"/>
    </source>
</evidence>
<evidence type="ECO:0000256" key="4">
    <source>
        <dbReference type="ARBA" id="ARBA00022679"/>
    </source>
</evidence>
<dbReference type="UniPathway" id="UPA00528">
    <property type="reaction ID" value="UER00586"/>
</dbReference>
<evidence type="ECO:0000256" key="8">
    <source>
        <dbReference type="ARBA" id="ARBA00026106"/>
    </source>
</evidence>
<feature type="domain" description="Aminotransferase class I/classII large" evidence="10">
    <location>
        <begin position="109"/>
        <end position="490"/>
    </location>
</feature>
<dbReference type="GO" id="GO:0004021">
    <property type="term" value="F:L-alanine:2-oxoglutarate aminotransferase activity"/>
    <property type="evidence" value="ECO:0007669"/>
    <property type="project" value="UniProtKB-EC"/>
</dbReference>
<keyword evidence="3" id="KW-0032">Aminotransferase</keyword>
<evidence type="ECO:0000256" key="9">
    <source>
        <dbReference type="ARBA" id="ARBA00047412"/>
    </source>
</evidence>
<dbReference type="WBParaSite" id="SBAD_0000114901-mRNA-1">
    <property type="protein sequence ID" value="SBAD_0000114901-mRNA-1"/>
    <property type="gene ID" value="SBAD_0000114901"/>
</dbReference>
<dbReference type="OrthoDB" id="1732682at2759"/>
<dbReference type="InterPro" id="IPR015421">
    <property type="entry name" value="PyrdxlP-dep_Trfase_major"/>
</dbReference>
<evidence type="ECO:0000313" key="11">
    <source>
        <dbReference type="EMBL" id="VDO93239.1"/>
    </source>
</evidence>
<evidence type="ECO:0000256" key="5">
    <source>
        <dbReference type="ARBA" id="ARBA00022898"/>
    </source>
</evidence>
<evidence type="ECO:0000256" key="2">
    <source>
        <dbReference type="ARBA" id="ARBA00011738"/>
    </source>
</evidence>
<dbReference type="EC" id="2.6.1.2" evidence="8"/>
<sequence>MHHQLFARAALLNRTAEERLSYSLLYLYKACMSIMAETSNKTLSIDNMNPNIKVMQYAVRGPLVIRATEIEKELEQGVKKPFKSVIKANIGDAHAMLQHPITFIRQVLATAAYPTLMTSDLVPEDVKARVNRLLKSCGGCDVGSYSNSVGVEIIRHDVAEYIRKRDGGIPSITDNIILSGGASEAIRSSMKLFNSKVDGKPPGVMIPIPQYPLYSATIAEYGMYQIGYCLDEDNNWALDISVLKRALEESRAHCCPRLLCVINPGNPTGQVLTLQNIQDIIKFANDEHLFLFADEVYQDNIYDPNSKFFSFKKVMTEMGPPYSNLELISFHSSSKGYMGECGLRGGYAELVNVDPDVVTQFKKSISAKLCSTVLGQIAMDCVVNPPKPGEPSYDLFAKEKAFVLKTLGQKAKMITDAFNSIDGIKCNAVQGAMYAFPRIFLPPKAIEKAKERGEAPDFYYAWNLLENTGVCVVPGSGFCQKEGTFHFRTTILPPPDIFEDMITRFKAFHTKFMADHS</sequence>
<dbReference type="FunFam" id="3.40.640.10:FF:000012">
    <property type="entry name" value="alanine aminotransferase 2"/>
    <property type="match status" value="1"/>
</dbReference>
<comment type="catalytic activity">
    <reaction evidence="9">
        <text>L-alanine + 2-oxoglutarate = pyruvate + L-glutamate</text>
        <dbReference type="Rhea" id="RHEA:19453"/>
        <dbReference type="ChEBI" id="CHEBI:15361"/>
        <dbReference type="ChEBI" id="CHEBI:16810"/>
        <dbReference type="ChEBI" id="CHEBI:29985"/>
        <dbReference type="ChEBI" id="CHEBI:57972"/>
        <dbReference type="EC" id="2.6.1.2"/>
    </reaction>
</comment>
<dbReference type="Gene3D" id="3.90.1150.10">
    <property type="entry name" value="Aspartate Aminotransferase, domain 1"/>
    <property type="match status" value="1"/>
</dbReference>
<proteinExistence type="inferred from homology"/>
<evidence type="ECO:0000256" key="3">
    <source>
        <dbReference type="ARBA" id="ARBA00022576"/>
    </source>
</evidence>
<dbReference type="Proteomes" id="UP000270296">
    <property type="component" value="Unassembled WGS sequence"/>
</dbReference>
<keyword evidence="4" id="KW-0808">Transferase</keyword>
<dbReference type="EMBL" id="UZAM01006712">
    <property type="protein sequence ID" value="VDO93239.1"/>
    <property type="molecule type" value="Genomic_DNA"/>
</dbReference>
<comment type="cofactor">
    <cofactor evidence="1">
        <name>pyridoxal 5'-phosphate</name>
        <dbReference type="ChEBI" id="CHEBI:597326"/>
    </cofactor>
</comment>
<dbReference type="InterPro" id="IPR015424">
    <property type="entry name" value="PyrdxlP-dep_Trfase"/>
</dbReference>
<dbReference type="CDD" id="cd00609">
    <property type="entry name" value="AAT_like"/>
    <property type="match status" value="1"/>
</dbReference>
<organism evidence="13">
    <name type="scientific">Soboliphyme baturini</name>
    <dbReference type="NCBI Taxonomy" id="241478"/>
    <lineage>
        <taxon>Eukaryota</taxon>
        <taxon>Metazoa</taxon>
        <taxon>Ecdysozoa</taxon>
        <taxon>Nematoda</taxon>
        <taxon>Enoplea</taxon>
        <taxon>Dorylaimia</taxon>
        <taxon>Dioctophymatida</taxon>
        <taxon>Dioctophymatoidea</taxon>
        <taxon>Soboliphymatidae</taxon>
        <taxon>Soboliphyme</taxon>
    </lineage>
</organism>